<evidence type="ECO:0000256" key="1">
    <source>
        <dbReference type="ARBA" id="ARBA00022729"/>
    </source>
</evidence>
<dbReference type="InterPro" id="IPR010869">
    <property type="entry name" value="DUF1501"/>
</dbReference>
<evidence type="ECO:0000256" key="3">
    <source>
        <dbReference type="SAM" id="SignalP"/>
    </source>
</evidence>
<proteinExistence type="predicted"/>
<dbReference type="PANTHER" id="PTHR43737:SF1">
    <property type="entry name" value="DUF1501 DOMAIN-CONTAINING PROTEIN"/>
    <property type="match status" value="1"/>
</dbReference>
<dbReference type="PROSITE" id="PS51318">
    <property type="entry name" value="TAT"/>
    <property type="match status" value="1"/>
</dbReference>
<dbReference type="PANTHER" id="PTHR43737">
    <property type="entry name" value="BLL7424 PROTEIN"/>
    <property type="match status" value="1"/>
</dbReference>
<evidence type="ECO:0000313" key="5">
    <source>
        <dbReference type="Proteomes" id="UP001431449"/>
    </source>
</evidence>
<dbReference type="InterPro" id="IPR006311">
    <property type="entry name" value="TAT_signal"/>
</dbReference>
<dbReference type="EMBL" id="JALNMH010000008">
    <property type="protein sequence ID" value="MCK7594036.1"/>
    <property type="molecule type" value="Genomic_DNA"/>
</dbReference>
<feature type="chain" id="PRO_5045877680" evidence="3">
    <location>
        <begin position="34"/>
        <end position="514"/>
    </location>
</feature>
<dbReference type="Proteomes" id="UP001431449">
    <property type="component" value="Unassembled WGS sequence"/>
</dbReference>
<dbReference type="RefSeq" id="WP_248208937.1">
    <property type="nucleotide sequence ID" value="NZ_JALNMH010000008.1"/>
</dbReference>
<gene>
    <name evidence="4" type="ORF">M0G41_10160</name>
</gene>
<reference evidence="4" key="1">
    <citation type="submission" date="2022-04" db="EMBL/GenBank/DDBJ databases">
        <title>Lysobacter sp. CAU 1642 isolated from sea sand.</title>
        <authorList>
            <person name="Kim W."/>
        </authorList>
    </citation>
    <scope>NUCLEOTIDE SEQUENCE</scope>
    <source>
        <strain evidence="4">CAU 1642</strain>
    </source>
</reference>
<evidence type="ECO:0000256" key="2">
    <source>
        <dbReference type="SAM" id="MobiDB-lite"/>
    </source>
</evidence>
<dbReference type="Pfam" id="PF07394">
    <property type="entry name" value="DUF1501"/>
    <property type="match status" value="1"/>
</dbReference>
<comment type="caution">
    <text evidence="4">The sequence shown here is derived from an EMBL/GenBank/DDBJ whole genome shotgun (WGS) entry which is preliminary data.</text>
</comment>
<feature type="compositionally biased region" description="Polar residues" evidence="2">
    <location>
        <begin position="86"/>
        <end position="95"/>
    </location>
</feature>
<sequence>MSHLHRRDFLRASLCAAAGSGAFASLWPKLALAAAPMARLKGAGSDYRALVCVNLVGGNDSFSSLVPVNGSHRTAYEASRRGSGTGSHNGQTNPSDLRIASNQLLGLAGIGQDDSDFGLHPQMSGLRDLINSGRAAIVANVGPLVRPVNLQDVRDELQPLPAQLFSHSDQSVLWQTPRADTGQRIGWGGRLADLFHESNANPLLSMNMSISGENVFQAGQTVLPFFLNEQGAETIDHIDTGNGRHWNQRRRDSFTAIMEASYGHPFERAYASRVRTARAAGDELAAALRQDRTVDGEGVETGYADDAYAPFWQAFGLAWQRLDAGRAELPGLAAQLLMVARVMRQRATLQMSRQLFFTQLGDFDTHDSQNAELPELLHELSQSLLAFDQVMRSPAFGLDQHVTTFTSSEFGRTLSNNGDGTDHGWGGHHFVVGGSVEGGRVFGQLPPLGLDGNPLNVGQGRLLPTLAVDQYAATFARWFGLDDTLRNTVFPNLAHMTGSKLAISGPDLGFLRAV</sequence>
<accession>A0ABT0GHL2</accession>
<organism evidence="4 5">
    <name type="scientific">Pseudomarimonas salicorniae</name>
    <dbReference type="NCBI Taxonomy" id="2933270"/>
    <lineage>
        <taxon>Bacteria</taxon>
        <taxon>Pseudomonadati</taxon>
        <taxon>Pseudomonadota</taxon>
        <taxon>Gammaproteobacteria</taxon>
        <taxon>Lysobacterales</taxon>
        <taxon>Lysobacteraceae</taxon>
        <taxon>Pseudomarimonas</taxon>
    </lineage>
</organism>
<dbReference type="InterPro" id="IPR019546">
    <property type="entry name" value="TAT_signal_bac_arc"/>
</dbReference>
<feature type="region of interest" description="Disordered" evidence="2">
    <location>
        <begin position="74"/>
        <end position="95"/>
    </location>
</feature>
<evidence type="ECO:0000313" key="4">
    <source>
        <dbReference type="EMBL" id="MCK7594036.1"/>
    </source>
</evidence>
<protein>
    <submittedName>
        <fullName evidence="4">DUF1501 domain-containing protein</fullName>
    </submittedName>
</protein>
<name>A0ABT0GHL2_9GAMM</name>
<keyword evidence="1 3" id="KW-0732">Signal</keyword>
<dbReference type="NCBIfam" id="TIGR01409">
    <property type="entry name" value="TAT_signal_seq"/>
    <property type="match status" value="1"/>
</dbReference>
<keyword evidence="5" id="KW-1185">Reference proteome</keyword>
<feature type="signal peptide" evidence="3">
    <location>
        <begin position="1"/>
        <end position="33"/>
    </location>
</feature>